<reference evidence="1 2" key="1">
    <citation type="journal article" date="2008" name="Nature">
        <title>The genome of the model beetle and pest Tribolium castaneum.</title>
        <authorList>
            <consortium name="Tribolium Genome Sequencing Consortium"/>
            <person name="Richards S."/>
            <person name="Gibbs R.A."/>
            <person name="Weinstock G.M."/>
            <person name="Brown S.J."/>
            <person name="Denell R."/>
            <person name="Beeman R.W."/>
            <person name="Gibbs R."/>
            <person name="Beeman R.W."/>
            <person name="Brown S.J."/>
            <person name="Bucher G."/>
            <person name="Friedrich M."/>
            <person name="Grimmelikhuijzen C.J."/>
            <person name="Klingler M."/>
            <person name="Lorenzen M."/>
            <person name="Richards S."/>
            <person name="Roth S."/>
            <person name="Schroder R."/>
            <person name="Tautz D."/>
            <person name="Zdobnov E.M."/>
            <person name="Muzny D."/>
            <person name="Gibbs R.A."/>
            <person name="Weinstock G.M."/>
            <person name="Attaway T."/>
            <person name="Bell S."/>
            <person name="Buhay C.J."/>
            <person name="Chandrabose M.N."/>
            <person name="Chavez D."/>
            <person name="Clerk-Blankenburg K.P."/>
            <person name="Cree A."/>
            <person name="Dao M."/>
            <person name="Davis C."/>
            <person name="Chacko J."/>
            <person name="Dinh H."/>
            <person name="Dugan-Rocha S."/>
            <person name="Fowler G."/>
            <person name="Garner T.T."/>
            <person name="Garnes J."/>
            <person name="Gnirke A."/>
            <person name="Hawes A."/>
            <person name="Hernandez J."/>
            <person name="Hines S."/>
            <person name="Holder M."/>
            <person name="Hume J."/>
            <person name="Jhangiani S.N."/>
            <person name="Joshi V."/>
            <person name="Khan Z.M."/>
            <person name="Jackson L."/>
            <person name="Kovar C."/>
            <person name="Kowis A."/>
            <person name="Lee S."/>
            <person name="Lewis L.R."/>
            <person name="Margolis J."/>
            <person name="Morgan M."/>
            <person name="Nazareth L.V."/>
            <person name="Nguyen N."/>
            <person name="Okwuonu G."/>
            <person name="Parker D."/>
            <person name="Richards S."/>
            <person name="Ruiz S.J."/>
            <person name="Santibanez J."/>
            <person name="Savard J."/>
            <person name="Scherer S.E."/>
            <person name="Schneider B."/>
            <person name="Sodergren E."/>
            <person name="Tautz D."/>
            <person name="Vattahil S."/>
            <person name="Villasana D."/>
            <person name="White C.S."/>
            <person name="Wright R."/>
            <person name="Park Y."/>
            <person name="Beeman R.W."/>
            <person name="Lord J."/>
            <person name="Oppert B."/>
            <person name="Lorenzen M."/>
            <person name="Brown S."/>
            <person name="Wang L."/>
            <person name="Savard J."/>
            <person name="Tautz D."/>
            <person name="Richards S."/>
            <person name="Weinstock G."/>
            <person name="Gibbs R.A."/>
            <person name="Liu Y."/>
            <person name="Worley K."/>
            <person name="Weinstock G."/>
            <person name="Elsik C.G."/>
            <person name="Reese J.T."/>
            <person name="Elhaik E."/>
            <person name="Landan G."/>
            <person name="Graur D."/>
            <person name="Arensburger P."/>
            <person name="Atkinson P."/>
            <person name="Beeman R.W."/>
            <person name="Beidler J."/>
            <person name="Brown S.J."/>
            <person name="Demuth J.P."/>
            <person name="Drury D.W."/>
            <person name="Du Y.Z."/>
            <person name="Fujiwara H."/>
            <person name="Lorenzen M."/>
            <person name="Maselli V."/>
            <person name="Osanai M."/>
            <person name="Park Y."/>
            <person name="Robertson H.M."/>
            <person name="Tu Z."/>
            <person name="Wang J.J."/>
            <person name="Wang S."/>
            <person name="Richards S."/>
            <person name="Song H."/>
            <person name="Zhang L."/>
            <person name="Sodergren E."/>
            <person name="Werner D."/>
            <person name="Stanke M."/>
            <person name="Morgenstern B."/>
            <person name="Solovyev V."/>
            <person name="Kosarev P."/>
            <person name="Brown G."/>
            <person name="Chen H.C."/>
            <person name="Ermolaeva O."/>
            <person name="Hlavina W."/>
            <person name="Kapustin Y."/>
            <person name="Kiryutin B."/>
            <person name="Kitts P."/>
            <person name="Maglott D."/>
            <person name="Pruitt K."/>
            <person name="Sapojnikov V."/>
            <person name="Souvorov A."/>
            <person name="Mackey A.J."/>
            <person name="Waterhouse R.M."/>
            <person name="Wyder S."/>
            <person name="Zdobnov E.M."/>
            <person name="Zdobnov E.M."/>
            <person name="Wyder S."/>
            <person name="Kriventseva E.V."/>
            <person name="Kadowaki T."/>
            <person name="Bork P."/>
            <person name="Aranda M."/>
            <person name="Bao R."/>
            <person name="Beermann A."/>
            <person name="Berns N."/>
            <person name="Bolognesi R."/>
            <person name="Bonneton F."/>
            <person name="Bopp D."/>
            <person name="Brown S.J."/>
            <person name="Bucher G."/>
            <person name="Butts T."/>
            <person name="Chaumot A."/>
            <person name="Denell R.E."/>
            <person name="Ferrier D.E."/>
            <person name="Friedrich M."/>
            <person name="Gordon C.M."/>
            <person name="Jindra M."/>
            <person name="Klingler M."/>
            <person name="Lan Q."/>
            <person name="Lattorff H.M."/>
            <person name="Laudet V."/>
            <person name="von Levetsow C."/>
            <person name="Liu Z."/>
            <person name="Lutz R."/>
            <person name="Lynch J.A."/>
            <person name="da Fonseca R.N."/>
            <person name="Posnien N."/>
            <person name="Reuter R."/>
            <person name="Roth S."/>
            <person name="Savard J."/>
            <person name="Schinko J.B."/>
            <person name="Schmitt C."/>
            <person name="Schoppmeier M."/>
            <person name="Schroder R."/>
            <person name="Shippy T.D."/>
            <person name="Simonnet F."/>
            <person name="Marques-Souza H."/>
            <person name="Tautz D."/>
            <person name="Tomoyasu Y."/>
            <person name="Trauner J."/>
            <person name="Van der Zee M."/>
            <person name="Vervoort M."/>
            <person name="Wittkopp N."/>
            <person name="Wimmer E.A."/>
            <person name="Yang X."/>
            <person name="Jones A.K."/>
            <person name="Sattelle D.B."/>
            <person name="Ebert P.R."/>
            <person name="Nelson D."/>
            <person name="Scott J.G."/>
            <person name="Beeman R.W."/>
            <person name="Muthukrishnan S."/>
            <person name="Kramer K.J."/>
            <person name="Arakane Y."/>
            <person name="Beeman R.W."/>
            <person name="Zhu Q."/>
            <person name="Hogenkamp D."/>
            <person name="Dixit R."/>
            <person name="Oppert B."/>
            <person name="Jiang H."/>
            <person name="Zou Z."/>
            <person name="Marshall J."/>
            <person name="Elpidina E."/>
            <person name="Vinokurov K."/>
            <person name="Oppert C."/>
            <person name="Zou Z."/>
            <person name="Evans J."/>
            <person name="Lu Z."/>
            <person name="Zhao P."/>
            <person name="Sumathipala N."/>
            <person name="Altincicek B."/>
            <person name="Vilcinskas A."/>
            <person name="Williams M."/>
            <person name="Hultmark D."/>
            <person name="Hetru C."/>
            <person name="Jiang H."/>
            <person name="Grimmelikhuijzen C.J."/>
            <person name="Hauser F."/>
            <person name="Cazzamali G."/>
            <person name="Williamson M."/>
            <person name="Park Y."/>
            <person name="Li B."/>
            <person name="Tanaka Y."/>
            <person name="Predel R."/>
            <person name="Neupert S."/>
            <person name="Schachtner J."/>
            <person name="Verleyen P."/>
            <person name="Raible F."/>
            <person name="Bork P."/>
            <person name="Friedrich M."/>
            <person name="Walden K.K."/>
            <person name="Robertson H.M."/>
            <person name="Angeli S."/>
            <person name="Foret S."/>
            <person name="Bucher G."/>
            <person name="Schuetz S."/>
            <person name="Maleszka R."/>
            <person name="Wimmer E.A."/>
            <person name="Beeman R.W."/>
            <person name="Lorenzen M."/>
            <person name="Tomoyasu Y."/>
            <person name="Miller S.C."/>
            <person name="Grossmann D."/>
            <person name="Bucher G."/>
        </authorList>
    </citation>
    <scope>NUCLEOTIDE SEQUENCE [LARGE SCALE GENOMIC DNA]</scope>
    <source>
        <strain evidence="1 2">Georgia GA2</strain>
    </source>
</reference>
<accession>D7GXL1</accession>
<evidence type="ECO:0000313" key="2">
    <source>
        <dbReference type="Proteomes" id="UP000007266"/>
    </source>
</evidence>
<gene>
    <name evidence="1" type="primary">GLEAN_16043</name>
    <name evidence="1" type="ORF">TcasGA2_TC016043</name>
</gene>
<dbReference type="AlphaFoldDB" id="D7GXL1"/>
<name>D7GXL1_TRICA</name>
<keyword evidence="2" id="KW-1185">Reference proteome</keyword>
<dbReference type="PANTHER" id="PTHR31511:SF12">
    <property type="entry name" value="RHO TERMINATION FACTOR N-TERMINAL DOMAIN-CONTAINING PROTEIN"/>
    <property type="match status" value="1"/>
</dbReference>
<dbReference type="HOGENOM" id="CLU_002028_3_1_1"/>
<reference evidence="1 2" key="2">
    <citation type="journal article" date="2010" name="Nucleic Acids Res.">
        <title>BeetleBase in 2010: revisions to provide comprehensive genomic information for Tribolium castaneum.</title>
        <authorList>
            <person name="Kim H.S."/>
            <person name="Murphy T."/>
            <person name="Xia J."/>
            <person name="Caragea D."/>
            <person name="Park Y."/>
            <person name="Beeman R.W."/>
            <person name="Lorenzen M.D."/>
            <person name="Butcher S."/>
            <person name="Manak J.R."/>
            <person name="Brown S.J."/>
        </authorList>
    </citation>
    <scope>NUCLEOTIDE SEQUENCE [LARGE SCALE GENOMIC DNA]</scope>
    <source>
        <strain evidence="1 2">Georgia GA2</strain>
    </source>
</reference>
<dbReference type="Proteomes" id="UP000007266">
    <property type="component" value="Unassembled WGS sequence"/>
</dbReference>
<protein>
    <submittedName>
        <fullName evidence="1">Uncharacterized protein</fullName>
    </submittedName>
</protein>
<proteinExistence type="predicted"/>
<sequence length="121" mass="13888">MKDEYAGVPIVLLYGTGAKAYCVQTVNDVIKKAKDVSKHVIDKSLTLLQYRAIATNPSSSSVFCVMKVFKSYLHNMYTELRNKIALSNFDDKRYILGNSFDTLAWEHYDIDRDRNLDSLIR</sequence>
<evidence type="ECO:0000313" key="1">
    <source>
        <dbReference type="EMBL" id="EFA13489.1"/>
    </source>
</evidence>
<dbReference type="PANTHER" id="PTHR31511">
    <property type="entry name" value="PROTEIN CBG23764"/>
    <property type="match status" value="1"/>
</dbReference>
<dbReference type="InParanoid" id="D7GXL1"/>
<dbReference type="PhylomeDB" id="D7GXL1"/>
<dbReference type="EMBL" id="KQ973313">
    <property type="protein sequence ID" value="EFA13489.1"/>
    <property type="molecule type" value="Genomic_DNA"/>
</dbReference>
<organism evidence="1 2">
    <name type="scientific">Tribolium castaneum</name>
    <name type="common">Red flour beetle</name>
    <dbReference type="NCBI Taxonomy" id="7070"/>
    <lineage>
        <taxon>Eukaryota</taxon>
        <taxon>Metazoa</taxon>
        <taxon>Ecdysozoa</taxon>
        <taxon>Arthropoda</taxon>
        <taxon>Hexapoda</taxon>
        <taxon>Insecta</taxon>
        <taxon>Pterygota</taxon>
        <taxon>Neoptera</taxon>
        <taxon>Endopterygota</taxon>
        <taxon>Coleoptera</taxon>
        <taxon>Polyphaga</taxon>
        <taxon>Cucujiformia</taxon>
        <taxon>Tenebrionidae</taxon>
        <taxon>Tenebrionidae incertae sedis</taxon>
        <taxon>Tribolium</taxon>
    </lineage>
</organism>